<feature type="transmembrane region" description="Helical" evidence="9">
    <location>
        <begin position="155"/>
        <end position="177"/>
    </location>
</feature>
<evidence type="ECO:0000256" key="1">
    <source>
        <dbReference type="ARBA" id="ARBA00004651"/>
    </source>
</evidence>
<dbReference type="InterPro" id="IPR000425">
    <property type="entry name" value="MIP"/>
</dbReference>
<dbReference type="Gene3D" id="1.20.1080.10">
    <property type="entry name" value="Glycerol uptake facilitator protein"/>
    <property type="match status" value="2"/>
</dbReference>
<dbReference type="Pfam" id="PF00230">
    <property type="entry name" value="MIP"/>
    <property type="match status" value="2"/>
</dbReference>
<dbReference type="InterPro" id="IPR022357">
    <property type="entry name" value="MIP_CS"/>
</dbReference>
<comment type="similarity">
    <text evidence="2 8">Belongs to the MIP/aquaporin (TC 1.A.8) family.</text>
</comment>
<evidence type="ECO:0000256" key="2">
    <source>
        <dbReference type="ARBA" id="ARBA00006175"/>
    </source>
</evidence>
<keyword evidence="3 8" id="KW-0813">Transport</keyword>
<evidence type="ECO:0000256" key="7">
    <source>
        <dbReference type="ARBA" id="ARBA00023136"/>
    </source>
</evidence>
<feature type="transmembrane region" description="Helical" evidence="9">
    <location>
        <begin position="351"/>
        <end position="374"/>
    </location>
</feature>
<evidence type="ECO:0000256" key="4">
    <source>
        <dbReference type="ARBA" id="ARBA00022475"/>
    </source>
</evidence>
<feature type="transmembrane region" description="Helical" evidence="9">
    <location>
        <begin position="229"/>
        <end position="249"/>
    </location>
</feature>
<evidence type="ECO:0000256" key="5">
    <source>
        <dbReference type="ARBA" id="ARBA00022692"/>
    </source>
</evidence>
<evidence type="ECO:0000313" key="11">
    <source>
        <dbReference type="Proteomes" id="UP000649617"/>
    </source>
</evidence>
<dbReference type="GO" id="GO:0015250">
    <property type="term" value="F:water channel activity"/>
    <property type="evidence" value="ECO:0007669"/>
    <property type="project" value="TreeGrafter"/>
</dbReference>
<dbReference type="OrthoDB" id="3222at2759"/>
<comment type="subcellular location">
    <subcellularLocation>
        <location evidence="1">Cell membrane</location>
        <topology evidence="1">Multi-pass membrane protein</topology>
    </subcellularLocation>
</comment>
<dbReference type="SUPFAM" id="SSF81338">
    <property type="entry name" value="Aquaporin-like"/>
    <property type="match status" value="2"/>
</dbReference>
<feature type="transmembrane region" description="Helical" evidence="9">
    <location>
        <begin position="312"/>
        <end position="339"/>
    </location>
</feature>
<evidence type="ECO:0000256" key="9">
    <source>
        <dbReference type="SAM" id="Phobius"/>
    </source>
</evidence>
<dbReference type="InterPro" id="IPR034294">
    <property type="entry name" value="Aquaporin_transptr"/>
</dbReference>
<dbReference type="PRINTS" id="PR00783">
    <property type="entry name" value="MINTRINSICP"/>
</dbReference>
<feature type="transmembrane region" description="Helical" evidence="9">
    <location>
        <begin position="41"/>
        <end position="62"/>
    </location>
</feature>
<keyword evidence="6 9" id="KW-1133">Transmembrane helix</keyword>
<accession>A0A812VIT2</accession>
<feature type="transmembrane region" description="Helical" evidence="9">
    <location>
        <begin position="281"/>
        <end position="300"/>
    </location>
</feature>
<sequence>MDPGFTGPAQQLVEGPETATASYGTMDGDASDSKDRSEYSFAPYMAEFVGTCILVFTFGCVAVSPAPSVYKPTAAACIVTVMVYSTATVSGGHLNPAVSLTLSVLGLIPWQRMLGFWLVQVAAGMAGAIALRALLGLDMAHVKLPQAPLPPSLGAAVLAELVYTALLCFLVSCCLVSKRNNPKRDQSQSFGLAIGLLYVAGGYALRPLAGGAILNPAIALGLPFISHDAYLLYGIAYVLAELLGAFVGLRLFAILRAGSEDCCCNDEEHLEICMPQMSARLLGESLGTFAVVLTFGLNVIGESEATAWSSAAALISMIYALGKISGGYFNPAVTLAVVLSGRRKCSMADGLAYCGVQAVGAIAAGIVVAAPWLILG</sequence>
<name>A0A812VIT2_SYMPI</name>
<organism evidence="10 11">
    <name type="scientific">Symbiodinium pilosum</name>
    <name type="common">Dinoflagellate</name>
    <dbReference type="NCBI Taxonomy" id="2952"/>
    <lineage>
        <taxon>Eukaryota</taxon>
        <taxon>Sar</taxon>
        <taxon>Alveolata</taxon>
        <taxon>Dinophyceae</taxon>
        <taxon>Suessiales</taxon>
        <taxon>Symbiodiniaceae</taxon>
        <taxon>Symbiodinium</taxon>
    </lineage>
</organism>
<comment type="caution">
    <text evidence="10">The sequence shown here is derived from an EMBL/GenBank/DDBJ whole genome shotgun (WGS) entry which is preliminary data.</text>
</comment>
<dbReference type="GO" id="GO:0005886">
    <property type="term" value="C:plasma membrane"/>
    <property type="evidence" value="ECO:0007669"/>
    <property type="project" value="UniProtKB-SubCell"/>
</dbReference>
<keyword evidence="7 9" id="KW-0472">Membrane</keyword>
<gene>
    <name evidence="10" type="primary">NIP4-2</name>
    <name evidence="10" type="ORF">SPIL2461_LOCUS16860</name>
</gene>
<keyword evidence="4" id="KW-1003">Cell membrane</keyword>
<dbReference type="EMBL" id="CAJNIZ010042796">
    <property type="protein sequence ID" value="CAE7638150.1"/>
    <property type="molecule type" value="Genomic_DNA"/>
</dbReference>
<keyword evidence="11" id="KW-1185">Reference proteome</keyword>
<feature type="transmembrane region" description="Helical" evidence="9">
    <location>
        <begin position="189"/>
        <end position="209"/>
    </location>
</feature>
<dbReference type="AlphaFoldDB" id="A0A812VIT2"/>
<protein>
    <submittedName>
        <fullName evidence="10">NIP4-2 protein</fullName>
    </submittedName>
</protein>
<evidence type="ECO:0000256" key="6">
    <source>
        <dbReference type="ARBA" id="ARBA00022989"/>
    </source>
</evidence>
<dbReference type="InterPro" id="IPR023271">
    <property type="entry name" value="Aquaporin-like"/>
</dbReference>
<feature type="transmembrane region" description="Helical" evidence="9">
    <location>
        <begin position="117"/>
        <end position="135"/>
    </location>
</feature>
<proteinExistence type="inferred from homology"/>
<reference evidence="10" key="1">
    <citation type="submission" date="2021-02" db="EMBL/GenBank/DDBJ databases">
        <authorList>
            <person name="Dougan E. K."/>
            <person name="Rhodes N."/>
            <person name="Thang M."/>
            <person name="Chan C."/>
        </authorList>
    </citation>
    <scope>NUCLEOTIDE SEQUENCE</scope>
</reference>
<dbReference type="Proteomes" id="UP000649617">
    <property type="component" value="Unassembled WGS sequence"/>
</dbReference>
<evidence type="ECO:0000256" key="8">
    <source>
        <dbReference type="RuleBase" id="RU000477"/>
    </source>
</evidence>
<evidence type="ECO:0000256" key="3">
    <source>
        <dbReference type="ARBA" id="ARBA00022448"/>
    </source>
</evidence>
<dbReference type="PROSITE" id="PS00221">
    <property type="entry name" value="MIP"/>
    <property type="match status" value="1"/>
</dbReference>
<dbReference type="PANTHER" id="PTHR19139:SF199">
    <property type="entry name" value="MIP17260P"/>
    <property type="match status" value="1"/>
</dbReference>
<keyword evidence="5 8" id="KW-0812">Transmembrane</keyword>
<evidence type="ECO:0000313" key="10">
    <source>
        <dbReference type="EMBL" id="CAE7638150.1"/>
    </source>
</evidence>
<dbReference type="PANTHER" id="PTHR19139">
    <property type="entry name" value="AQUAPORIN TRANSPORTER"/>
    <property type="match status" value="1"/>
</dbReference>